<protein>
    <recommendedName>
        <fullName evidence="3">Transmembrane protein 131-like N-terminal domain-containing protein</fullName>
    </recommendedName>
</protein>
<feature type="region of interest" description="Disordered" evidence="1">
    <location>
        <begin position="1018"/>
        <end position="1121"/>
    </location>
</feature>
<keyword evidence="2" id="KW-0732">Signal</keyword>
<gene>
    <name evidence="4" type="ORF">GOP47_0021113</name>
</gene>
<feature type="compositionally biased region" description="Basic and acidic residues" evidence="1">
    <location>
        <begin position="1169"/>
        <end position="1185"/>
    </location>
</feature>
<dbReference type="GO" id="GO:0016020">
    <property type="term" value="C:membrane"/>
    <property type="evidence" value="ECO:0007669"/>
    <property type="project" value="TreeGrafter"/>
</dbReference>
<name>A0A9D4UBF6_ADICA</name>
<dbReference type="Pfam" id="PF12371">
    <property type="entry name" value="TMEM131_like_N"/>
    <property type="match status" value="1"/>
</dbReference>
<dbReference type="Proteomes" id="UP000886520">
    <property type="component" value="Chromosome 20"/>
</dbReference>
<dbReference type="InterPro" id="IPR039877">
    <property type="entry name" value="TMEM131-like"/>
</dbReference>
<dbReference type="EMBL" id="JABFUD020000020">
    <property type="protein sequence ID" value="KAI5064443.1"/>
    <property type="molecule type" value="Genomic_DNA"/>
</dbReference>
<evidence type="ECO:0000313" key="5">
    <source>
        <dbReference type="Proteomes" id="UP000886520"/>
    </source>
</evidence>
<accession>A0A9D4UBF6</accession>
<comment type="caution">
    <text evidence="4">The sequence shown here is derived from an EMBL/GenBank/DDBJ whole genome shotgun (WGS) entry which is preliminary data.</text>
</comment>
<evidence type="ECO:0000256" key="1">
    <source>
        <dbReference type="SAM" id="MobiDB-lite"/>
    </source>
</evidence>
<evidence type="ECO:0000256" key="2">
    <source>
        <dbReference type="SAM" id="SignalP"/>
    </source>
</evidence>
<proteinExistence type="predicted"/>
<dbReference type="InterPro" id="IPR022113">
    <property type="entry name" value="TMEM131L_N"/>
</dbReference>
<organism evidence="4 5">
    <name type="scientific">Adiantum capillus-veneris</name>
    <name type="common">Maidenhair fern</name>
    <dbReference type="NCBI Taxonomy" id="13818"/>
    <lineage>
        <taxon>Eukaryota</taxon>
        <taxon>Viridiplantae</taxon>
        <taxon>Streptophyta</taxon>
        <taxon>Embryophyta</taxon>
        <taxon>Tracheophyta</taxon>
        <taxon>Polypodiopsida</taxon>
        <taxon>Polypodiidae</taxon>
        <taxon>Polypodiales</taxon>
        <taxon>Pteridineae</taxon>
        <taxon>Pteridaceae</taxon>
        <taxon>Vittarioideae</taxon>
        <taxon>Adiantum</taxon>
    </lineage>
</organism>
<evidence type="ECO:0000313" key="4">
    <source>
        <dbReference type="EMBL" id="KAI5064443.1"/>
    </source>
</evidence>
<feature type="domain" description="Transmembrane protein 131-like N-terminal" evidence="3">
    <location>
        <begin position="215"/>
        <end position="292"/>
    </location>
</feature>
<feature type="region of interest" description="Disordered" evidence="1">
    <location>
        <begin position="1276"/>
        <end position="1301"/>
    </location>
</feature>
<dbReference type="OrthoDB" id="168404at2759"/>
<evidence type="ECO:0000259" key="3">
    <source>
        <dbReference type="Pfam" id="PF12371"/>
    </source>
</evidence>
<feature type="region of interest" description="Disordered" evidence="1">
    <location>
        <begin position="126"/>
        <end position="155"/>
    </location>
</feature>
<dbReference type="PANTHER" id="PTHR22050:SF0">
    <property type="entry name" value="TRANSMEMBRANE PROTEIN 131 HOMOLOG"/>
    <property type="match status" value="1"/>
</dbReference>
<feature type="region of interest" description="Disordered" evidence="1">
    <location>
        <begin position="1144"/>
        <end position="1188"/>
    </location>
</feature>
<feature type="region of interest" description="Disordered" evidence="1">
    <location>
        <begin position="1203"/>
        <end position="1223"/>
    </location>
</feature>
<reference evidence="4" key="1">
    <citation type="submission" date="2021-01" db="EMBL/GenBank/DDBJ databases">
        <title>Adiantum capillus-veneris genome.</title>
        <authorList>
            <person name="Fang Y."/>
            <person name="Liao Q."/>
        </authorList>
    </citation>
    <scope>NUCLEOTIDE SEQUENCE</scope>
    <source>
        <strain evidence="4">H3</strain>
        <tissue evidence="4">Leaf</tissue>
    </source>
</reference>
<feature type="compositionally biased region" description="Polar residues" evidence="1">
    <location>
        <begin position="1292"/>
        <end position="1301"/>
    </location>
</feature>
<feature type="signal peptide" evidence="2">
    <location>
        <begin position="1"/>
        <end position="22"/>
    </location>
</feature>
<sequence>MSLFFTFAFSPMELSATATVLAMVLCASVRVTHDDNSGAAAQQRKLACSRNFWCCDRAPRGWSLFQLIFPWILLVLCMPCLIATAESMVTMEAEWLQPRFHSAGGGVQVHDQESALVSRPVIDDSKDAQEDEVASSKEGSSVTAPKDDCSTNLSRSSEAEPYGSLAQEELLPALCFLPGWSHVWQAFLSTNIQTDSSAEITLQVCSVCEEGVSAILDWGSNRLTSVAYKFLTITNRQSDAELRVSKILTSDAQFCTVNFQEMVLSAGSQLSILIAYIPTYIGKAEGIMLLQTSTGSFKVKNLGEGLPSLIKIHPALSLAVFSLAEWQETISLVNPFADHLSIKEAYVWMESSLNQIKGEGVFCRKLDFRLQCSYRGRLKVRPIAEWSVAPYSSTPVIDFSIIGDDREHLVGTLCLKIYRHSVQLSEVLVVPLKMERLGVAITSTEAFGKESLLQVEEAEEDSGWAVFGGKTNRWEVLIREEFGNSQRINKLIFLPLESAKLRWGVTKEIGAKYLIGDSGGKTLLTSRLCCSIDAFVSNKLLRHLKCAVYPAVLVPCSALSPLFANCGSNDDKEDRCFVRIRCAENSCYQDCLNLLLVPCKVGAKVKGVANACGPEFICAHKSVCRHIVMITSNRSNKSITCTPDIFPEVKAFLALFSPVDLGEVKNKGYEFNMVGPCACCSIGTEGCTHSWIACKLSDSSVSTVSQAFEDNDSECDRGGFKHHDKEKDTGTSFILQGSSFMMLQEVICGTLNQIQSGNVDFCGLEDTRFCEGPVKPLDLAEVDPLDRAAARGWCESHSFPLKDFSSLQVCHASLSFSRYQKLVLKIFLVIVFSVLVVLVKLLRQEKFLTTDVRLRHSCSDTFFLHSVCLKASYAEGAERQSAFKHAPTRFDELNSLKCRDDPCHENRFLNVLVGMVRSAGFILRWVFDSQATIVNVRVQIAESPCVDQASSYPRDSCLANDEDCSMGPKFVEKAASFQTSSVQATEPISCANNSRSKFSDAGTTSPIGLSTSHYTADCFSQRPSSTNPIEDLEQSFQLKEKKDKGKRRKKKNNITDLRQGSERMGQSASSSPPSSPASPATPLAYGSRSPFSRSESPSRSVKGVSNSGGPRSNAFRDSSSRRGSSIQFSCEMLSQVDLCGDQSRHTATRRGTSQHLLKFGSKATTHVSVKKDLPGKGSVRKESPKDTCTGENWAAVARRAIATTNDPDERQGSASSSRSSIQGVAQARPVLLPSATFPQRGRSMQWSPRMLEKTNFCQSERVTSPSLVSTSLVAPHARAPGSKPSMACNESPLGNNSRTTLHANRTGINVGLEQGSRNDEYLYDIWGDHFAEFSRNAQLNTLSAYANDTEGGALPGSPRAENLSVASTRALSYADAALSPISRPSFEGFSIFSRDAFYSPCQQKDATGSFAAGS</sequence>
<feature type="chain" id="PRO_5038360338" description="Transmembrane protein 131-like N-terminal domain-containing protein" evidence="2">
    <location>
        <begin position="23"/>
        <end position="1414"/>
    </location>
</feature>
<feature type="compositionally biased region" description="Low complexity" evidence="1">
    <location>
        <begin position="1067"/>
        <end position="1080"/>
    </location>
</feature>
<feature type="compositionally biased region" description="Low complexity" evidence="1">
    <location>
        <begin position="1087"/>
        <end position="1100"/>
    </location>
</feature>
<dbReference type="PANTHER" id="PTHR22050">
    <property type="entry name" value="RW1 PROTEIN HOMOLOG"/>
    <property type="match status" value="1"/>
</dbReference>
<keyword evidence="5" id="KW-1185">Reference proteome</keyword>